<dbReference type="SUPFAM" id="SSF53649">
    <property type="entry name" value="Alkaline phosphatase-like"/>
    <property type="match status" value="1"/>
</dbReference>
<feature type="transmembrane region" description="Helical" evidence="1">
    <location>
        <begin position="107"/>
        <end position="126"/>
    </location>
</feature>
<protein>
    <recommendedName>
        <fullName evidence="2">Sulfatase N-terminal domain-containing protein</fullName>
    </recommendedName>
</protein>
<keyword evidence="1" id="KW-0472">Membrane</keyword>
<feature type="transmembrane region" description="Helical" evidence="1">
    <location>
        <begin position="57"/>
        <end position="76"/>
    </location>
</feature>
<dbReference type="Pfam" id="PF00884">
    <property type="entry name" value="Sulfatase"/>
    <property type="match status" value="1"/>
</dbReference>
<keyword evidence="4" id="KW-1185">Reference proteome</keyword>
<evidence type="ECO:0000313" key="3">
    <source>
        <dbReference type="EMBL" id="MBT2135147.1"/>
    </source>
</evidence>
<dbReference type="InterPro" id="IPR000917">
    <property type="entry name" value="Sulfatase_N"/>
</dbReference>
<dbReference type="InterPro" id="IPR040423">
    <property type="entry name" value="PEA_transferase"/>
</dbReference>
<evidence type="ECO:0000313" key="4">
    <source>
        <dbReference type="Proteomes" id="UP000811255"/>
    </source>
</evidence>
<evidence type="ECO:0000256" key="1">
    <source>
        <dbReference type="SAM" id="Phobius"/>
    </source>
</evidence>
<dbReference type="RefSeq" id="WP_214536785.1">
    <property type="nucleotide sequence ID" value="NZ_JAHFVK010000002.1"/>
</dbReference>
<feature type="domain" description="Sulfatase N-terminal" evidence="2">
    <location>
        <begin position="265"/>
        <end position="501"/>
    </location>
</feature>
<gene>
    <name evidence="3" type="ORF">KK137_12480</name>
</gene>
<comment type="caution">
    <text evidence="3">The sequence shown here is derived from an EMBL/GenBank/DDBJ whole genome shotgun (WGS) entry which is preliminary data.</text>
</comment>
<proteinExistence type="predicted"/>
<dbReference type="Gene3D" id="3.40.720.10">
    <property type="entry name" value="Alkaline Phosphatase, subunit A"/>
    <property type="match status" value="1"/>
</dbReference>
<feature type="transmembrane region" description="Helical" evidence="1">
    <location>
        <begin position="28"/>
        <end position="50"/>
    </location>
</feature>
<organism evidence="3 4">
    <name type="scientific">Croceibacterium selenioxidans</name>
    <dbReference type="NCBI Taxonomy" id="2838833"/>
    <lineage>
        <taxon>Bacteria</taxon>
        <taxon>Pseudomonadati</taxon>
        <taxon>Pseudomonadota</taxon>
        <taxon>Alphaproteobacteria</taxon>
        <taxon>Sphingomonadales</taxon>
        <taxon>Erythrobacteraceae</taxon>
        <taxon>Croceibacterium</taxon>
    </lineage>
</organism>
<dbReference type="PANTHER" id="PTHR30443">
    <property type="entry name" value="INNER MEMBRANE PROTEIN"/>
    <property type="match status" value="1"/>
</dbReference>
<dbReference type="EMBL" id="JAHFVK010000002">
    <property type="protein sequence ID" value="MBT2135147.1"/>
    <property type="molecule type" value="Genomic_DNA"/>
</dbReference>
<sequence length="561" mass="59700">MKLLLLALYLCLDHAAVAERVTSLGLSTGLLAFATLYCALVLALCAAALIRSAPVRIVTAAVLAIGSVMLQSYEWATGAPLVYEAFETMVASRGDAGDALSQHGTTLMQAIGAASILFLAIALPPGRFALRHGIGWIVPVGAVAVLAGMLYWRGGEGARALPAPFSPLAQGAIMATLRAVEDERPRRAVDLTPGPALATGDVVLVIDESIAANYLDINQPAGVYSGLARGRPGVSVANFGVAASIANCSAGSNRTMRFGGTRANYRQAAEEMPSIWAYAHRAGLRTVYLDGQRRGGELQNLMTLAERAEIDDFIQVGDTPVPDRDHRLAQILGERLHNGTAELILVNKVGAHFPVADKFPDTAATFRPLPMRGRSEGITDIASLPGVTASSEEDWRLYRNAYRNTVAWSTGGFFDRLLPQVAGTGAVILYTSDHGQDLHERGGTGGSTHCVPDPRPEEGAVPLVVIADSDPKVDWPAYAAANFDGMSHFRLFPTMLALLGYAPEQTLAFYGPTLMSHTKDAYSFTPTYNASLGRSPSWRRLNRAELAVPPASDFAQVAHAP</sequence>
<dbReference type="Proteomes" id="UP000811255">
    <property type="component" value="Unassembled WGS sequence"/>
</dbReference>
<keyword evidence="1" id="KW-1133">Transmembrane helix</keyword>
<dbReference type="PANTHER" id="PTHR30443:SF0">
    <property type="entry name" value="PHOSPHOETHANOLAMINE TRANSFERASE EPTA"/>
    <property type="match status" value="1"/>
</dbReference>
<evidence type="ECO:0000259" key="2">
    <source>
        <dbReference type="Pfam" id="PF00884"/>
    </source>
</evidence>
<keyword evidence="1" id="KW-0812">Transmembrane</keyword>
<feature type="transmembrane region" description="Helical" evidence="1">
    <location>
        <begin position="133"/>
        <end position="152"/>
    </location>
</feature>
<accession>A0ABS5W7S9</accession>
<dbReference type="InterPro" id="IPR017850">
    <property type="entry name" value="Alkaline_phosphatase_core_sf"/>
</dbReference>
<name>A0ABS5W7S9_9SPHN</name>
<reference evidence="3 4" key="1">
    <citation type="submission" date="2021-05" db="EMBL/GenBank/DDBJ databases">
        <title>Croceibacterium sp. LX-88 genome sequence.</title>
        <authorList>
            <person name="Luo X."/>
        </authorList>
    </citation>
    <scope>NUCLEOTIDE SEQUENCE [LARGE SCALE GENOMIC DNA]</scope>
    <source>
        <strain evidence="3 4">LX-88</strain>
    </source>
</reference>